<evidence type="ECO:0000259" key="7">
    <source>
        <dbReference type="Pfam" id="PF01212"/>
    </source>
</evidence>
<dbReference type="GO" id="GO:0008732">
    <property type="term" value="F:L-allo-threonine aldolase activity"/>
    <property type="evidence" value="ECO:0007669"/>
    <property type="project" value="TreeGrafter"/>
</dbReference>
<dbReference type="Gene3D" id="3.90.1150.10">
    <property type="entry name" value="Aspartate Aminotransferase, domain 1"/>
    <property type="match status" value="1"/>
</dbReference>
<evidence type="ECO:0000256" key="4">
    <source>
        <dbReference type="ARBA" id="ARBA00022898"/>
    </source>
</evidence>
<feature type="domain" description="Aromatic amino acid beta-eliminating lyase/threonine aldolase" evidence="7">
    <location>
        <begin position="7"/>
        <end position="291"/>
    </location>
</feature>
<keyword evidence="4" id="KW-0663">Pyridoxal phosphate</keyword>
<dbReference type="EMBL" id="VDUZ01000062">
    <property type="protein sequence ID" value="TXL70299.1"/>
    <property type="molecule type" value="Genomic_DNA"/>
</dbReference>
<dbReference type="GO" id="GO:0006567">
    <property type="term" value="P:L-threonine catabolic process"/>
    <property type="evidence" value="ECO:0007669"/>
    <property type="project" value="TreeGrafter"/>
</dbReference>
<comment type="cofactor">
    <cofactor evidence="1">
        <name>pyridoxal 5'-phosphate</name>
        <dbReference type="ChEBI" id="CHEBI:597326"/>
    </cofactor>
</comment>
<evidence type="ECO:0000256" key="1">
    <source>
        <dbReference type="ARBA" id="ARBA00001933"/>
    </source>
</evidence>
<dbReference type="InterPro" id="IPR015421">
    <property type="entry name" value="PyrdxlP-dep_Trfase_major"/>
</dbReference>
<sequence>MQNRFIDLYSDTKSKPTPGMRKAMAEAEVGDEQKFEDPTVNRLRETVCTLLGKEDAVFLPSGTMCNQIAIRVHCRPGEEIICDKQAHIITSEGGGPGANSGVVFHPLDGPRGTFSGAMVDAAVKDPANRYAPRSRLVEVEQTSNRGGGAVWQLAAIEDVAAAARRHGLALHMDGARLPNACVASGVAAASFAAPCDTLWLDFTKGLGAPVGAILAGPKDFIHEAWRVKQQLGGSMRQSGIIAAGALHALAHHWDRLAEDHDNARRLAAGLAEIKGIGLDPAGIETNIIYFNVTKPGWTAPRLMQAMKAENVGIGAFSQSMIRVVTHLDITREDIDAALAAFRRALA</sequence>
<dbReference type="PIRSF" id="PIRSF017617">
    <property type="entry name" value="Thr_aldolase"/>
    <property type="match status" value="1"/>
</dbReference>
<dbReference type="Gene3D" id="3.40.640.10">
    <property type="entry name" value="Type I PLP-dependent aspartate aminotransferase-like (Major domain)"/>
    <property type="match status" value="1"/>
</dbReference>
<evidence type="ECO:0000256" key="6">
    <source>
        <dbReference type="PIRSR" id="PIRSR017617-1"/>
    </source>
</evidence>
<evidence type="ECO:0000313" key="8">
    <source>
        <dbReference type="EMBL" id="TXL70299.1"/>
    </source>
</evidence>
<organism evidence="8 9">
    <name type="scientific">Vineibacter terrae</name>
    <dbReference type="NCBI Taxonomy" id="2586908"/>
    <lineage>
        <taxon>Bacteria</taxon>
        <taxon>Pseudomonadati</taxon>
        <taxon>Pseudomonadota</taxon>
        <taxon>Alphaproteobacteria</taxon>
        <taxon>Hyphomicrobiales</taxon>
        <taxon>Vineibacter</taxon>
    </lineage>
</organism>
<dbReference type="InterPro" id="IPR015424">
    <property type="entry name" value="PyrdxlP-dep_Trfase"/>
</dbReference>
<dbReference type="SUPFAM" id="SSF53383">
    <property type="entry name" value="PLP-dependent transferases"/>
    <property type="match status" value="1"/>
</dbReference>
<dbReference type="Proteomes" id="UP000321638">
    <property type="component" value="Unassembled WGS sequence"/>
</dbReference>
<comment type="subunit">
    <text evidence="3">Homotetramer.</text>
</comment>
<proteinExistence type="inferred from homology"/>
<dbReference type="InterPro" id="IPR023603">
    <property type="entry name" value="Low_specificity_L-TA-like"/>
</dbReference>
<dbReference type="FunFam" id="3.90.1150.10:FF:000041">
    <property type="entry name" value="Low-specificity L-threonine aldolase"/>
    <property type="match status" value="1"/>
</dbReference>
<comment type="similarity">
    <text evidence="2">Belongs to the threonine aldolase family.</text>
</comment>
<dbReference type="InterPro" id="IPR001597">
    <property type="entry name" value="ArAA_b-elim_lyase/Thr_aldolase"/>
</dbReference>
<dbReference type="GO" id="GO:0006545">
    <property type="term" value="P:glycine biosynthetic process"/>
    <property type="evidence" value="ECO:0007669"/>
    <property type="project" value="TreeGrafter"/>
</dbReference>
<evidence type="ECO:0000256" key="5">
    <source>
        <dbReference type="ARBA" id="ARBA00023239"/>
    </source>
</evidence>
<dbReference type="InterPro" id="IPR015422">
    <property type="entry name" value="PyrdxlP-dep_Trfase_small"/>
</dbReference>
<dbReference type="FunFam" id="3.40.640.10:FF:000030">
    <property type="entry name" value="Low-specificity L-threonine aldolase"/>
    <property type="match status" value="1"/>
</dbReference>
<gene>
    <name evidence="8" type="ORF">FHP25_35345</name>
</gene>
<accession>A0A5C8P909</accession>
<keyword evidence="5" id="KW-0456">Lyase</keyword>
<reference evidence="8 9" key="1">
    <citation type="submission" date="2019-06" db="EMBL/GenBank/DDBJ databases">
        <title>New taxonomy in bacterial strain CC-CFT640, isolated from vineyard.</title>
        <authorList>
            <person name="Lin S.-Y."/>
            <person name="Tsai C.-F."/>
            <person name="Young C.-C."/>
        </authorList>
    </citation>
    <scope>NUCLEOTIDE SEQUENCE [LARGE SCALE GENOMIC DNA]</scope>
    <source>
        <strain evidence="8 9">CC-CFT640</strain>
    </source>
</reference>
<dbReference type="GO" id="GO:0005829">
    <property type="term" value="C:cytosol"/>
    <property type="evidence" value="ECO:0007669"/>
    <property type="project" value="TreeGrafter"/>
</dbReference>
<protein>
    <submittedName>
        <fullName evidence="8">Low specificity L-threonine aldolase</fullName>
    </submittedName>
</protein>
<name>A0A5C8P909_9HYPH</name>
<feature type="modified residue" description="N6-(pyridoxal phosphate)lysine" evidence="6">
    <location>
        <position position="204"/>
    </location>
</feature>
<evidence type="ECO:0000313" key="9">
    <source>
        <dbReference type="Proteomes" id="UP000321638"/>
    </source>
</evidence>
<keyword evidence="9" id="KW-1185">Reference proteome</keyword>
<dbReference type="AlphaFoldDB" id="A0A5C8P909"/>
<evidence type="ECO:0000256" key="3">
    <source>
        <dbReference type="ARBA" id="ARBA00011881"/>
    </source>
</evidence>
<comment type="caution">
    <text evidence="8">The sequence shown here is derived from an EMBL/GenBank/DDBJ whole genome shotgun (WGS) entry which is preliminary data.</text>
</comment>
<evidence type="ECO:0000256" key="2">
    <source>
        <dbReference type="ARBA" id="ARBA00006966"/>
    </source>
</evidence>
<dbReference type="PANTHER" id="PTHR48097:SF9">
    <property type="entry name" value="L-THREONINE ALDOLASE"/>
    <property type="match status" value="1"/>
</dbReference>
<dbReference type="NCBIfam" id="NF041359">
    <property type="entry name" value="GntG_guanitoxin"/>
    <property type="match status" value="1"/>
</dbReference>
<dbReference type="RefSeq" id="WP_147851717.1">
    <property type="nucleotide sequence ID" value="NZ_VDUZ01000062.1"/>
</dbReference>
<dbReference type="Pfam" id="PF01212">
    <property type="entry name" value="Beta_elim_lyase"/>
    <property type="match status" value="1"/>
</dbReference>
<dbReference type="PANTHER" id="PTHR48097">
    <property type="entry name" value="L-THREONINE ALDOLASE-RELATED"/>
    <property type="match status" value="1"/>
</dbReference>
<dbReference type="OrthoDB" id="9774495at2"/>